<name>A0A6A4H356_9AGAR</name>
<proteinExistence type="predicted"/>
<sequence>MERYAQAVDYISSLDGQALDGFWLIHVGHILSSMTSSLIRLSLATTNSSPRAGDHDSVESSPASNSSATPDQNQNFAHPSLLQVSTRMNPIFVLCCLRMYLDLYRWDLADATLVRWIVSQRFRRALIWM</sequence>
<organism evidence="2 3">
    <name type="scientific">Gymnopus androsaceus JB14</name>
    <dbReference type="NCBI Taxonomy" id="1447944"/>
    <lineage>
        <taxon>Eukaryota</taxon>
        <taxon>Fungi</taxon>
        <taxon>Dikarya</taxon>
        <taxon>Basidiomycota</taxon>
        <taxon>Agaricomycotina</taxon>
        <taxon>Agaricomycetes</taxon>
        <taxon>Agaricomycetidae</taxon>
        <taxon>Agaricales</taxon>
        <taxon>Marasmiineae</taxon>
        <taxon>Omphalotaceae</taxon>
        <taxon>Gymnopus</taxon>
    </lineage>
</organism>
<evidence type="ECO:0000313" key="3">
    <source>
        <dbReference type="Proteomes" id="UP000799118"/>
    </source>
</evidence>
<gene>
    <name evidence="2" type="ORF">BT96DRAFT_1000154</name>
</gene>
<keyword evidence="3" id="KW-1185">Reference proteome</keyword>
<reference evidence="2" key="1">
    <citation type="journal article" date="2019" name="Environ. Microbiol.">
        <title>Fungal ecological strategies reflected in gene transcription - a case study of two litter decomposers.</title>
        <authorList>
            <person name="Barbi F."/>
            <person name="Kohler A."/>
            <person name="Barry K."/>
            <person name="Baskaran P."/>
            <person name="Daum C."/>
            <person name="Fauchery L."/>
            <person name="Ihrmark K."/>
            <person name="Kuo A."/>
            <person name="LaButti K."/>
            <person name="Lipzen A."/>
            <person name="Morin E."/>
            <person name="Grigoriev I.V."/>
            <person name="Henrissat B."/>
            <person name="Lindahl B."/>
            <person name="Martin F."/>
        </authorList>
    </citation>
    <scope>NUCLEOTIDE SEQUENCE</scope>
    <source>
        <strain evidence="2">JB14</strain>
    </source>
</reference>
<evidence type="ECO:0000256" key="1">
    <source>
        <dbReference type="SAM" id="MobiDB-lite"/>
    </source>
</evidence>
<dbReference type="AlphaFoldDB" id="A0A6A4H356"/>
<protein>
    <submittedName>
        <fullName evidence="2">Uncharacterized protein</fullName>
    </submittedName>
</protein>
<evidence type="ECO:0000313" key="2">
    <source>
        <dbReference type="EMBL" id="KAE9392602.1"/>
    </source>
</evidence>
<dbReference type="Proteomes" id="UP000799118">
    <property type="component" value="Unassembled WGS sequence"/>
</dbReference>
<feature type="region of interest" description="Disordered" evidence="1">
    <location>
        <begin position="46"/>
        <end position="75"/>
    </location>
</feature>
<dbReference type="EMBL" id="ML769591">
    <property type="protein sequence ID" value="KAE9392602.1"/>
    <property type="molecule type" value="Genomic_DNA"/>
</dbReference>
<accession>A0A6A4H356</accession>